<gene>
    <name evidence="4" type="primary">phnD</name>
    <name evidence="4" type="ORF">D7Z54_27050</name>
</gene>
<proteinExistence type="inferred from homology"/>
<organism evidence="4 5">
    <name type="scientific">Salibacterium salarium</name>
    <dbReference type="NCBI Taxonomy" id="284579"/>
    <lineage>
        <taxon>Bacteria</taxon>
        <taxon>Bacillati</taxon>
        <taxon>Bacillota</taxon>
        <taxon>Bacilli</taxon>
        <taxon>Bacillales</taxon>
        <taxon>Bacillaceae</taxon>
    </lineage>
</organism>
<sequence length="302" mass="33254">MWKKPVVATSVLSVALILAACGEDEPTGGEAGERPEELTIGVIPSEDQASVSDRMEEFTEELGTELDIDTEVFLGDDYNGVIEGMRNENVDIAFFGPFAYTLAKERSNAEVFAIGAEGEDDITYQSAIIVPADSEDESIEDLEGKDFLFVDPASTSGNIFPRAAVMEELGIEEQDEVDDFFENVNYSGGHDASILSVINGDVDGAAIATDVMNAMLDQGEISEEDYQIIDTSDDIPRGPDAYREELPDDLKEEIKAFYLNYEDENFFEERGISGFYEVSDEDFDIVRNTASTLNMSPEELLE</sequence>
<dbReference type="GO" id="GO:0055085">
    <property type="term" value="P:transmembrane transport"/>
    <property type="evidence" value="ECO:0007669"/>
    <property type="project" value="InterPro"/>
</dbReference>
<dbReference type="RefSeq" id="WP_125560996.1">
    <property type="nucleotide sequence ID" value="NZ_JAUSUM010000004.1"/>
</dbReference>
<dbReference type="PANTHER" id="PTHR35841:SF1">
    <property type="entry name" value="PHOSPHONATES-BINDING PERIPLASMIC PROTEIN"/>
    <property type="match status" value="1"/>
</dbReference>
<comment type="similarity">
    <text evidence="1">Belongs to the phosphate/phosphite/phosphonate binding protein family.</text>
</comment>
<dbReference type="InterPro" id="IPR005770">
    <property type="entry name" value="PhnD"/>
</dbReference>
<dbReference type="Gene3D" id="3.40.190.10">
    <property type="entry name" value="Periplasmic binding protein-like II"/>
    <property type="match status" value="2"/>
</dbReference>
<dbReference type="EMBL" id="RBVX01000040">
    <property type="protein sequence ID" value="RSL30262.1"/>
    <property type="molecule type" value="Genomic_DNA"/>
</dbReference>
<feature type="signal peptide" evidence="3">
    <location>
        <begin position="1"/>
        <end position="19"/>
    </location>
</feature>
<feature type="chain" id="PRO_5038525432" evidence="3">
    <location>
        <begin position="20"/>
        <end position="302"/>
    </location>
</feature>
<name>A0A428MVW6_9BACI</name>
<dbReference type="PANTHER" id="PTHR35841">
    <property type="entry name" value="PHOSPHONATES-BINDING PERIPLASMIC PROTEIN"/>
    <property type="match status" value="1"/>
</dbReference>
<reference evidence="4 5" key="1">
    <citation type="submission" date="2018-10" db="EMBL/GenBank/DDBJ databases">
        <title>Draft genome sequence of Bacillus salarius IM0101, isolated from a hypersaline soil in Inner Mongolia, China.</title>
        <authorList>
            <person name="Yamprayoonswat W."/>
            <person name="Boonvisut S."/>
            <person name="Jumpathong W."/>
            <person name="Sittihan S."/>
            <person name="Ruangsuj P."/>
            <person name="Wanthongcharoen S."/>
            <person name="Thongpramul N."/>
            <person name="Pimmason S."/>
            <person name="Yu B."/>
            <person name="Yasawong M."/>
        </authorList>
    </citation>
    <scope>NUCLEOTIDE SEQUENCE [LARGE SCALE GENOMIC DNA]</scope>
    <source>
        <strain evidence="4 5">IM0101</strain>
    </source>
</reference>
<dbReference type="Proteomes" id="UP000275076">
    <property type="component" value="Unassembled WGS sequence"/>
</dbReference>
<keyword evidence="2 3" id="KW-0732">Signal</keyword>
<comment type="caution">
    <text evidence="4">The sequence shown here is derived from an EMBL/GenBank/DDBJ whole genome shotgun (WGS) entry which is preliminary data.</text>
</comment>
<evidence type="ECO:0000256" key="2">
    <source>
        <dbReference type="ARBA" id="ARBA00022729"/>
    </source>
</evidence>
<dbReference type="NCBIfam" id="TIGR01098">
    <property type="entry name" value="3A0109s03R"/>
    <property type="match status" value="1"/>
</dbReference>
<dbReference type="Pfam" id="PF12974">
    <property type="entry name" value="Phosphonate-bd"/>
    <property type="match status" value="1"/>
</dbReference>
<evidence type="ECO:0000256" key="3">
    <source>
        <dbReference type="SAM" id="SignalP"/>
    </source>
</evidence>
<evidence type="ECO:0000256" key="1">
    <source>
        <dbReference type="ARBA" id="ARBA00007162"/>
    </source>
</evidence>
<keyword evidence="5" id="KW-1185">Reference proteome</keyword>
<evidence type="ECO:0000313" key="4">
    <source>
        <dbReference type="EMBL" id="RSL30262.1"/>
    </source>
</evidence>
<dbReference type="AlphaFoldDB" id="A0A428MVW6"/>
<dbReference type="CDD" id="cd01071">
    <property type="entry name" value="PBP2_PhnD_like"/>
    <property type="match status" value="1"/>
</dbReference>
<protein>
    <submittedName>
        <fullName evidence="4">Phosphate/phosphite/phosphonate ABC transporter substrate-binding protein</fullName>
    </submittedName>
</protein>
<dbReference type="PROSITE" id="PS51257">
    <property type="entry name" value="PROKAR_LIPOPROTEIN"/>
    <property type="match status" value="1"/>
</dbReference>
<dbReference type="SUPFAM" id="SSF53850">
    <property type="entry name" value="Periplasmic binding protein-like II"/>
    <property type="match status" value="1"/>
</dbReference>
<dbReference type="GO" id="GO:0043190">
    <property type="term" value="C:ATP-binding cassette (ABC) transporter complex"/>
    <property type="evidence" value="ECO:0007669"/>
    <property type="project" value="InterPro"/>
</dbReference>
<dbReference type="OrthoDB" id="9776786at2"/>
<accession>A0A428MVW6</accession>
<evidence type="ECO:0000313" key="5">
    <source>
        <dbReference type="Proteomes" id="UP000275076"/>
    </source>
</evidence>